<dbReference type="Proteomes" id="UP000794436">
    <property type="component" value="Unassembled WGS sequence"/>
</dbReference>
<feature type="region of interest" description="Disordered" evidence="1">
    <location>
        <begin position="767"/>
        <end position="788"/>
    </location>
</feature>
<evidence type="ECO:0000256" key="1">
    <source>
        <dbReference type="SAM" id="MobiDB-lite"/>
    </source>
</evidence>
<organism evidence="2 3">
    <name type="scientific">Pythium oligandrum</name>
    <name type="common">Mycoparasitic fungus</name>
    <dbReference type="NCBI Taxonomy" id="41045"/>
    <lineage>
        <taxon>Eukaryota</taxon>
        <taxon>Sar</taxon>
        <taxon>Stramenopiles</taxon>
        <taxon>Oomycota</taxon>
        <taxon>Peronosporomycetes</taxon>
        <taxon>Pythiales</taxon>
        <taxon>Pythiaceae</taxon>
        <taxon>Pythium</taxon>
    </lineage>
</organism>
<feature type="region of interest" description="Disordered" evidence="1">
    <location>
        <begin position="277"/>
        <end position="297"/>
    </location>
</feature>
<name>A0A8K1F9J7_PYTOL</name>
<dbReference type="OrthoDB" id="58467at2759"/>
<evidence type="ECO:0000313" key="2">
    <source>
        <dbReference type="EMBL" id="TMW55290.1"/>
    </source>
</evidence>
<feature type="compositionally biased region" description="Low complexity" evidence="1">
    <location>
        <begin position="240"/>
        <end position="253"/>
    </location>
</feature>
<feature type="region of interest" description="Disordered" evidence="1">
    <location>
        <begin position="221"/>
        <end position="262"/>
    </location>
</feature>
<feature type="compositionally biased region" description="Low complexity" evidence="1">
    <location>
        <begin position="347"/>
        <end position="356"/>
    </location>
</feature>
<protein>
    <submittedName>
        <fullName evidence="2">Uncharacterized protein</fullName>
    </submittedName>
</protein>
<keyword evidence="3" id="KW-1185">Reference proteome</keyword>
<sequence length="859" mass="95597">MDASSEAWRPSTVPTYLSGTLDAAGRFVHTQCDQALFKAEYLRSNKASGHKNLRCFPHCCGGHNPKSFCGAGLVVECAYPRAQVALGCFEEVQKNAPLVLSPDSSSLVDNSDLPHQIRVGNVYAQQELSQDVKSSENPFGRWFRGVSVVAENALHPRFHLNGNRQSWHYGWQSSRLNCKNLHAFKVYFFQQYEADPTMLECIGEITSSSFRISSSRKARKTVVRSPSGVSDSTLEESKQPATPLSLSASPTSPRLESLDDLSVPSRSASGFGSFFNAHSSSHERGQPNRKRFTRSASLQSDYYSNTPSFVPEGRLYSQSFLGDSYQMPALTSFLKSEPSTPHSSHRPTLTLPIVPSSSPPPSGLTTPVADMMQLRLETPPALSRASSASSLASLLSHDIGPAPVLPIFKRQTSKRKRNRSGDSTGQLGGFHWYSGPLMEDIAPEGEWDRVVQAHLLALAFGLLSSIQSIEGVNEAVVFDADGRLTSFRMTMMTRSGLQPVVVTHPSLKRLCSVLTSVSSQLLKGGFTLDVRARMHELASQGFNSGEAYEAMVDFVYQGVEAQLASLMTKQDEESPSLLVDLFRFCQDQLVDEPWWQQIEVFDDENDDFPSIELFNDYYKAVCDSLACPPFIIPEHVPSTSMTGSWRLVVSNTDDSMFSTKQHVSGRWPSFLWLHRQIRLYVANIFNIIETDNSITMTMENSLVSHRATYHADLGLSEPGVLRPTDHFPYAVNRHNLLIAYRAWRIRGVLDDNGSALAVQRMNWPSIQDCSSTPNTQEPEQEADPASTQVLTRSRVTSYFSMLSPTRLQVRNMVEVSRTDDPKLCAMASGTANDPEMIEYFKTPAAWEFIAQFTMQFERM</sequence>
<comment type="caution">
    <text evidence="2">The sequence shown here is derived from an EMBL/GenBank/DDBJ whole genome shotgun (WGS) entry which is preliminary data.</text>
</comment>
<evidence type="ECO:0000313" key="3">
    <source>
        <dbReference type="Proteomes" id="UP000794436"/>
    </source>
</evidence>
<feature type="region of interest" description="Disordered" evidence="1">
    <location>
        <begin position="336"/>
        <end position="364"/>
    </location>
</feature>
<feature type="compositionally biased region" description="Polar residues" evidence="1">
    <location>
        <begin position="767"/>
        <end position="777"/>
    </location>
</feature>
<gene>
    <name evidence="2" type="ORF">Poli38472_013181</name>
</gene>
<feature type="region of interest" description="Disordered" evidence="1">
    <location>
        <begin position="407"/>
        <end position="426"/>
    </location>
</feature>
<proteinExistence type="predicted"/>
<dbReference type="AlphaFoldDB" id="A0A8K1F9J7"/>
<accession>A0A8K1F9J7</accession>
<reference evidence="2" key="1">
    <citation type="submission" date="2019-03" db="EMBL/GenBank/DDBJ databases">
        <title>Long read genome sequence of the mycoparasitic Pythium oligandrum ATCC 38472 isolated from sugarbeet rhizosphere.</title>
        <authorList>
            <person name="Gaulin E."/>
        </authorList>
    </citation>
    <scope>NUCLEOTIDE SEQUENCE</scope>
    <source>
        <strain evidence="2">ATCC 38472_TT</strain>
    </source>
</reference>
<dbReference type="EMBL" id="SPLM01000148">
    <property type="protein sequence ID" value="TMW55290.1"/>
    <property type="molecule type" value="Genomic_DNA"/>
</dbReference>